<accession>A0A9P0ZKP0</accession>
<dbReference type="Proteomes" id="UP001152484">
    <property type="component" value="Unassembled WGS sequence"/>
</dbReference>
<reference evidence="1" key="1">
    <citation type="submission" date="2022-07" db="EMBL/GenBank/DDBJ databases">
        <authorList>
            <person name="Macas J."/>
            <person name="Novak P."/>
            <person name="Neumann P."/>
        </authorList>
    </citation>
    <scope>NUCLEOTIDE SEQUENCE</scope>
</reference>
<dbReference type="EMBL" id="CAMAPE010000038">
    <property type="protein sequence ID" value="CAH9102065.1"/>
    <property type="molecule type" value="Genomic_DNA"/>
</dbReference>
<evidence type="ECO:0000313" key="2">
    <source>
        <dbReference type="Proteomes" id="UP001152484"/>
    </source>
</evidence>
<dbReference type="PANTHER" id="PTHR11439">
    <property type="entry name" value="GAG-POL-RELATED RETROTRANSPOSON"/>
    <property type="match status" value="1"/>
</dbReference>
<dbReference type="PANTHER" id="PTHR11439:SF467">
    <property type="entry name" value="INTEGRASE CATALYTIC DOMAIN-CONTAINING PROTEIN"/>
    <property type="match status" value="1"/>
</dbReference>
<evidence type="ECO:0008006" key="3">
    <source>
        <dbReference type="Google" id="ProtNLM"/>
    </source>
</evidence>
<evidence type="ECO:0000313" key="1">
    <source>
        <dbReference type="EMBL" id="CAH9102065.1"/>
    </source>
</evidence>
<dbReference type="AlphaFoldDB" id="A0A9P0ZKP0"/>
<dbReference type="OrthoDB" id="1304888at2759"/>
<sequence length="125" mass="14306">MVGTLQYLIITRPDITYAVHMVSQFMHAPRTAHLLAFKRIYRLGRLPGHLSFIYRLCGFLGSNLISWRSKKQPTVSKSSTEAKYRAIAYIVQDTLFIRSLLADIGIRIYAPVQLHCDNVSASYWS</sequence>
<organism evidence="1 2">
    <name type="scientific">Cuscuta europaea</name>
    <name type="common">European dodder</name>
    <dbReference type="NCBI Taxonomy" id="41803"/>
    <lineage>
        <taxon>Eukaryota</taxon>
        <taxon>Viridiplantae</taxon>
        <taxon>Streptophyta</taxon>
        <taxon>Embryophyta</taxon>
        <taxon>Tracheophyta</taxon>
        <taxon>Spermatophyta</taxon>
        <taxon>Magnoliopsida</taxon>
        <taxon>eudicotyledons</taxon>
        <taxon>Gunneridae</taxon>
        <taxon>Pentapetalae</taxon>
        <taxon>asterids</taxon>
        <taxon>lamiids</taxon>
        <taxon>Solanales</taxon>
        <taxon>Convolvulaceae</taxon>
        <taxon>Cuscuteae</taxon>
        <taxon>Cuscuta</taxon>
        <taxon>Cuscuta subgen. Cuscuta</taxon>
    </lineage>
</organism>
<proteinExistence type="predicted"/>
<comment type="caution">
    <text evidence="1">The sequence shown here is derived from an EMBL/GenBank/DDBJ whole genome shotgun (WGS) entry which is preliminary data.</text>
</comment>
<protein>
    <recommendedName>
        <fullName evidence="3">Mitochondrial protein</fullName>
    </recommendedName>
</protein>
<keyword evidence="2" id="KW-1185">Reference proteome</keyword>
<dbReference type="CDD" id="cd09272">
    <property type="entry name" value="RNase_HI_RT_Ty1"/>
    <property type="match status" value="1"/>
</dbReference>
<gene>
    <name evidence="1" type="ORF">CEURO_LOCUS15656</name>
</gene>
<name>A0A9P0ZKP0_CUSEU</name>